<evidence type="ECO:0000256" key="2">
    <source>
        <dbReference type="ARBA" id="ARBA00010058"/>
    </source>
</evidence>
<dbReference type="Proteomes" id="UP000053259">
    <property type="component" value="Unassembled WGS sequence"/>
</dbReference>
<sequence>MSWQAYIDTSLVGSGNVDSAAIFSVNGKDSWAHSANFKISADEMAELLKAFDDPNSAYANGLKINGEKYTVIQVLDNVLRTKKGKEGLVAAKTVQALIIAHHPESVLTNACSATVEQLAEYLKGVGY</sequence>
<organism evidence="8 9">
    <name type="scientific">Verruconis gallopava</name>
    <dbReference type="NCBI Taxonomy" id="253628"/>
    <lineage>
        <taxon>Eukaryota</taxon>
        <taxon>Fungi</taxon>
        <taxon>Dikarya</taxon>
        <taxon>Ascomycota</taxon>
        <taxon>Pezizomycotina</taxon>
        <taxon>Dothideomycetes</taxon>
        <taxon>Pleosporomycetidae</taxon>
        <taxon>Venturiales</taxon>
        <taxon>Sympoventuriaceae</taxon>
        <taxon>Verruconis</taxon>
    </lineage>
</organism>
<dbReference type="STRING" id="253628.A0A0D2BAD7"/>
<dbReference type="PRINTS" id="PR00392">
    <property type="entry name" value="PROFILIN"/>
</dbReference>
<keyword evidence="5 6" id="KW-0206">Cytoskeleton</keyword>
<evidence type="ECO:0000256" key="5">
    <source>
        <dbReference type="ARBA" id="ARBA00023212"/>
    </source>
</evidence>
<dbReference type="FunCoup" id="A0A0D2BAD7">
    <property type="interactions" value="293"/>
</dbReference>
<dbReference type="PROSITE" id="PS00414">
    <property type="entry name" value="PROFILIN"/>
    <property type="match status" value="1"/>
</dbReference>
<dbReference type="InParanoid" id="A0A0D2BAD7"/>
<evidence type="ECO:0000313" key="8">
    <source>
        <dbReference type="EMBL" id="KIW08304.1"/>
    </source>
</evidence>
<comment type="subcellular location">
    <subcellularLocation>
        <location evidence="1">Cytoplasm</location>
        <location evidence="1">Cytoskeleton</location>
    </subcellularLocation>
</comment>
<keyword evidence="4 7" id="KW-0009">Actin-binding</keyword>
<comment type="subunit">
    <text evidence="6">Occurs in many kinds of cells as a complex with monomeric actin in a 1:1 ratio.</text>
</comment>
<comment type="similarity">
    <text evidence="2 7">Belongs to the profilin family.</text>
</comment>
<dbReference type="Pfam" id="PF00235">
    <property type="entry name" value="Profilin"/>
    <property type="match status" value="1"/>
</dbReference>
<name>A0A0D2BAD7_9PEZI</name>
<dbReference type="PANTHER" id="PTHR11604">
    <property type="entry name" value="PROFILIN"/>
    <property type="match status" value="1"/>
</dbReference>
<dbReference type="VEuPathDB" id="FungiDB:PV09_01222"/>
<dbReference type="RefSeq" id="XP_016218173.1">
    <property type="nucleotide sequence ID" value="XM_016354078.1"/>
</dbReference>
<dbReference type="Gene3D" id="3.30.450.30">
    <property type="entry name" value="Dynein light chain 2a, cytoplasmic"/>
    <property type="match status" value="1"/>
</dbReference>
<comment type="function">
    <text evidence="6">Binds to actin and affects the structure of the cytoskeleton. At high concentrations, profilin prevents the polymerization of actin, whereas it enhances it at low concentrations.</text>
</comment>
<evidence type="ECO:0000313" key="9">
    <source>
        <dbReference type="Proteomes" id="UP000053259"/>
    </source>
</evidence>
<dbReference type="AlphaFoldDB" id="A0A0D2BAD7"/>
<dbReference type="CDD" id="cd00148">
    <property type="entry name" value="PROF"/>
    <property type="match status" value="1"/>
</dbReference>
<dbReference type="GeneID" id="27309195"/>
<evidence type="ECO:0000256" key="6">
    <source>
        <dbReference type="RuleBase" id="RU003908"/>
    </source>
</evidence>
<dbReference type="GO" id="GO:0005856">
    <property type="term" value="C:cytoskeleton"/>
    <property type="evidence" value="ECO:0007669"/>
    <property type="project" value="UniProtKB-SubCell"/>
</dbReference>
<evidence type="ECO:0000256" key="4">
    <source>
        <dbReference type="ARBA" id="ARBA00023203"/>
    </source>
</evidence>
<accession>A0A0D2BAD7</accession>
<dbReference type="InterPro" id="IPR048278">
    <property type="entry name" value="PFN"/>
</dbReference>
<evidence type="ECO:0000256" key="1">
    <source>
        <dbReference type="ARBA" id="ARBA00004245"/>
    </source>
</evidence>
<protein>
    <recommendedName>
        <fullName evidence="7">Profilin</fullName>
    </recommendedName>
</protein>
<dbReference type="PANTHER" id="PTHR11604:SF0">
    <property type="entry name" value="PROFILIN"/>
    <property type="match status" value="1"/>
</dbReference>
<dbReference type="InterPro" id="IPR036140">
    <property type="entry name" value="PFN_sf"/>
</dbReference>
<evidence type="ECO:0000256" key="3">
    <source>
        <dbReference type="ARBA" id="ARBA00022490"/>
    </source>
</evidence>
<dbReference type="GO" id="GO:0003785">
    <property type="term" value="F:actin monomer binding"/>
    <property type="evidence" value="ECO:0007669"/>
    <property type="project" value="TreeGrafter"/>
</dbReference>
<dbReference type="OrthoDB" id="421374at2759"/>
<keyword evidence="9" id="KW-1185">Reference proteome</keyword>
<dbReference type="HOGENOM" id="CLU_120772_1_1_1"/>
<dbReference type="GO" id="GO:0005938">
    <property type="term" value="C:cell cortex"/>
    <property type="evidence" value="ECO:0007669"/>
    <property type="project" value="TreeGrafter"/>
</dbReference>
<evidence type="ECO:0000256" key="7">
    <source>
        <dbReference type="RuleBase" id="RU003909"/>
    </source>
</evidence>
<dbReference type="SMART" id="SM00392">
    <property type="entry name" value="PROF"/>
    <property type="match status" value="1"/>
</dbReference>
<keyword evidence="3" id="KW-0963">Cytoplasm</keyword>
<gene>
    <name evidence="8" type="ORF">PV09_01222</name>
</gene>
<dbReference type="InterPro" id="IPR027310">
    <property type="entry name" value="Profilin_CS"/>
</dbReference>
<proteinExistence type="inferred from homology"/>
<reference evidence="8 9" key="1">
    <citation type="submission" date="2015-01" db="EMBL/GenBank/DDBJ databases">
        <title>The Genome Sequence of Ochroconis gallopava CBS43764.</title>
        <authorList>
            <consortium name="The Broad Institute Genomics Platform"/>
            <person name="Cuomo C."/>
            <person name="de Hoog S."/>
            <person name="Gorbushina A."/>
            <person name="Stielow B."/>
            <person name="Teixiera M."/>
            <person name="Abouelleil A."/>
            <person name="Chapman S.B."/>
            <person name="Priest M."/>
            <person name="Young S.K."/>
            <person name="Wortman J."/>
            <person name="Nusbaum C."/>
            <person name="Birren B."/>
        </authorList>
    </citation>
    <scope>NUCLEOTIDE SEQUENCE [LARGE SCALE GENOMIC DNA]</scope>
    <source>
        <strain evidence="8 9">CBS 43764</strain>
    </source>
</reference>
<dbReference type="InterPro" id="IPR005455">
    <property type="entry name" value="PFN_euk"/>
</dbReference>
<dbReference type="SUPFAM" id="SSF55770">
    <property type="entry name" value="Profilin (actin-binding protein)"/>
    <property type="match status" value="1"/>
</dbReference>
<dbReference type="PRINTS" id="PR01640">
    <property type="entry name" value="PROFILINPLNT"/>
</dbReference>
<dbReference type="EMBL" id="KN847531">
    <property type="protein sequence ID" value="KIW08304.1"/>
    <property type="molecule type" value="Genomic_DNA"/>
</dbReference>